<dbReference type="GO" id="GO:0032259">
    <property type="term" value="P:methylation"/>
    <property type="evidence" value="ECO:0007669"/>
    <property type="project" value="UniProtKB-KW"/>
</dbReference>
<dbReference type="EMBL" id="CBWN010000112">
    <property type="protein sequence ID" value="CDL27914.1"/>
    <property type="molecule type" value="Genomic_DNA"/>
</dbReference>
<keyword evidence="1" id="KW-0472">Membrane</keyword>
<proteinExistence type="predicted"/>
<reference evidence="2 3" key="1">
    <citation type="submission" date="2013-10" db="EMBL/GenBank/DDBJ databases">
        <title>Antibiotic resistance diversity of beta-lactamase producers in the General Hospital Vienna.</title>
        <authorList>
            <person name="Barisic I."/>
            <person name="Mitteregger D."/>
            <person name="Hirschl A.M."/>
            <person name="Noehammer C."/>
            <person name="Wiesinger-Mayr H."/>
        </authorList>
    </citation>
    <scope>NUCLEOTIDE SEQUENCE [LARGE SCALE GENOMIC DNA]</scope>
    <source>
        <strain evidence="2 3">ISC7</strain>
    </source>
</reference>
<name>W1F0J1_ECOLX</name>
<dbReference type="EMBL" id="CBWN010000159">
    <property type="protein sequence ID" value="CDL29424.1"/>
    <property type="molecule type" value="Genomic_DNA"/>
</dbReference>
<keyword evidence="1" id="KW-1133">Transmembrane helix</keyword>
<dbReference type="AlphaFoldDB" id="W1F0J1"/>
<dbReference type="GO" id="GO:0008168">
    <property type="term" value="F:methyltransferase activity"/>
    <property type="evidence" value="ECO:0007669"/>
    <property type="project" value="UniProtKB-KW"/>
</dbReference>
<keyword evidence="1" id="KW-0812">Transmembrane</keyword>
<accession>W1F0J1</accession>
<keyword evidence="2" id="KW-0808">Transferase</keyword>
<evidence type="ECO:0000313" key="2">
    <source>
        <dbReference type="EMBL" id="CDL27914.1"/>
    </source>
</evidence>
<comment type="caution">
    <text evidence="2">The sequence shown here is derived from an EMBL/GenBank/DDBJ whole genome shotgun (WGS) entry which is preliminary data.</text>
</comment>
<sequence length="63" mass="7121">MWTQPQHTPLLITAAASGAFLFILLFCRHRHQQALPFAPFLCASLYALTLLPDSVFRTSEIFT</sequence>
<feature type="transmembrane region" description="Helical" evidence="1">
    <location>
        <begin position="6"/>
        <end position="27"/>
    </location>
</feature>
<dbReference type="Proteomes" id="UP000019199">
    <property type="component" value="Unassembled WGS sequence"/>
</dbReference>
<keyword evidence="2" id="KW-0489">Methyltransferase</keyword>
<organism evidence="2 3">
    <name type="scientific">Escherichia coli ISC7</name>
    <dbReference type="NCBI Taxonomy" id="1432555"/>
    <lineage>
        <taxon>Bacteria</taxon>
        <taxon>Pseudomonadati</taxon>
        <taxon>Pseudomonadota</taxon>
        <taxon>Gammaproteobacteria</taxon>
        <taxon>Enterobacterales</taxon>
        <taxon>Enterobacteriaceae</taxon>
        <taxon>Escherichia</taxon>
    </lineage>
</organism>
<feature type="transmembrane region" description="Helical" evidence="1">
    <location>
        <begin position="34"/>
        <end position="51"/>
    </location>
</feature>
<evidence type="ECO:0000313" key="3">
    <source>
        <dbReference type="Proteomes" id="UP000019199"/>
    </source>
</evidence>
<evidence type="ECO:0000256" key="1">
    <source>
        <dbReference type="SAM" id="Phobius"/>
    </source>
</evidence>
<protein>
    <submittedName>
        <fullName evidence="2">Type-IV sectretion leader peptidase/N-methyltransferase</fullName>
    </submittedName>
</protein>